<evidence type="ECO:0000313" key="2">
    <source>
        <dbReference type="Proteomes" id="UP001056120"/>
    </source>
</evidence>
<dbReference type="EMBL" id="CM042024">
    <property type="protein sequence ID" value="KAI3810344.1"/>
    <property type="molecule type" value="Genomic_DNA"/>
</dbReference>
<reference evidence="2" key="1">
    <citation type="journal article" date="2022" name="Mol. Ecol. Resour.">
        <title>The genomes of chicory, endive, great burdock and yacon provide insights into Asteraceae palaeo-polyploidization history and plant inulin production.</title>
        <authorList>
            <person name="Fan W."/>
            <person name="Wang S."/>
            <person name="Wang H."/>
            <person name="Wang A."/>
            <person name="Jiang F."/>
            <person name="Liu H."/>
            <person name="Zhao H."/>
            <person name="Xu D."/>
            <person name="Zhang Y."/>
        </authorList>
    </citation>
    <scope>NUCLEOTIDE SEQUENCE [LARGE SCALE GENOMIC DNA]</scope>
    <source>
        <strain evidence="2">cv. Yunnan</strain>
    </source>
</reference>
<evidence type="ECO:0000313" key="1">
    <source>
        <dbReference type="EMBL" id="KAI3810344.1"/>
    </source>
</evidence>
<reference evidence="1 2" key="2">
    <citation type="journal article" date="2022" name="Mol. Ecol. Resour.">
        <title>The genomes of chicory, endive, great burdock and yacon provide insights into Asteraceae paleo-polyploidization history and plant inulin production.</title>
        <authorList>
            <person name="Fan W."/>
            <person name="Wang S."/>
            <person name="Wang H."/>
            <person name="Wang A."/>
            <person name="Jiang F."/>
            <person name="Liu H."/>
            <person name="Zhao H."/>
            <person name="Xu D."/>
            <person name="Zhang Y."/>
        </authorList>
    </citation>
    <scope>NUCLEOTIDE SEQUENCE [LARGE SCALE GENOMIC DNA]</scope>
    <source>
        <strain evidence="2">cv. Yunnan</strain>
        <tissue evidence="1">Leaves</tissue>
    </source>
</reference>
<name>A0ACB9IQQ1_9ASTR</name>
<sequence>MGSGRRPIFESKLGKCLLFLTTLSEFNFKPDERGQNRPQSLYFSLTSSLSLSRNGFCIRITSELPARLSFGLRFTVLLIQLILN</sequence>
<protein>
    <submittedName>
        <fullName evidence="1">Uncharacterized protein</fullName>
    </submittedName>
</protein>
<gene>
    <name evidence="1" type="ORF">L1987_19956</name>
</gene>
<proteinExistence type="predicted"/>
<keyword evidence="2" id="KW-1185">Reference proteome</keyword>
<comment type="caution">
    <text evidence="1">The sequence shown here is derived from an EMBL/GenBank/DDBJ whole genome shotgun (WGS) entry which is preliminary data.</text>
</comment>
<accession>A0ACB9IQQ1</accession>
<dbReference type="Proteomes" id="UP001056120">
    <property type="component" value="Linkage Group LG07"/>
</dbReference>
<organism evidence="1 2">
    <name type="scientific">Smallanthus sonchifolius</name>
    <dbReference type="NCBI Taxonomy" id="185202"/>
    <lineage>
        <taxon>Eukaryota</taxon>
        <taxon>Viridiplantae</taxon>
        <taxon>Streptophyta</taxon>
        <taxon>Embryophyta</taxon>
        <taxon>Tracheophyta</taxon>
        <taxon>Spermatophyta</taxon>
        <taxon>Magnoliopsida</taxon>
        <taxon>eudicotyledons</taxon>
        <taxon>Gunneridae</taxon>
        <taxon>Pentapetalae</taxon>
        <taxon>asterids</taxon>
        <taxon>campanulids</taxon>
        <taxon>Asterales</taxon>
        <taxon>Asteraceae</taxon>
        <taxon>Asteroideae</taxon>
        <taxon>Heliantheae alliance</taxon>
        <taxon>Millerieae</taxon>
        <taxon>Smallanthus</taxon>
    </lineage>
</organism>